<dbReference type="Proteomes" id="UP000503441">
    <property type="component" value="Chromosome"/>
</dbReference>
<sequence>MAIRLEAIGIVGRDVEVARGNKSYGHITVGNTGYASLRDVFDARWKGRCGNGVVWLQR</sequence>
<evidence type="ECO:0000313" key="2">
    <source>
        <dbReference type="Proteomes" id="UP000503441"/>
    </source>
</evidence>
<dbReference type="EMBL" id="CP049933">
    <property type="protein sequence ID" value="QIM18099.1"/>
    <property type="molecule type" value="Genomic_DNA"/>
</dbReference>
<reference evidence="1 2" key="1">
    <citation type="submission" date="2020-03" db="EMBL/GenBank/DDBJ databases">
        <title>Leucobacter sp. nov., isolated from beetles.</title>
        <authorList>
            <person name="Hyun D.-W."/>
            <person name="Bae J.-W."/>
        </authorList>
    </citation>
    <scope>NUCLEOTIDE SEQUENCE [LARGE SCALE GENOMIC DNA]</scope>
    <source>
        <strain evidence="1 2">HDW9A</strain>
    </source>
</reference>
<gene>
    <name evidence="1" type="ORF">G7066_04480</name>
</gene>
<accession>A0ABX6JUW6</accession>
<proteinExistence type="predicted"/>
<evidence type="ECO:0000313" key="1">
    <source>
        <dbReference type="EMBL" id="QIM18099.1"/>
    </source>
</evidence>
<protein>
    <submittedName>
        <fullName evidence="1">Uncharacterized protein</fullName>
    </submittedName>
</protein>
<organism evidence="1 2">
    <name type="scientific">Leucobacter coleopterorum</name>
    <dbReference type="NCBI Taxonomy" id="2714933"/>
    <lineage>
        <taxon>Bacteria</taxon>
        <taxon>Bacillati</taxon>
        <taxon>Actinomycetota</taxon>
        <taxon>Actinomycetes</taxon>
        <taxon>Micrococcales</taxon>
        <taxon>Microbacteriaceae</taxon>
        <taxon>Leucobacter</taxon>
    </lineage>
</organism>
<keyword evidence="2" id="KW-1185">Reference proteome</keyword>
<name>A0ABX6JUW6_9MICO</name>
<dbReference type="RefSeq" id="WP_166329387.1">
    <property type="nucleotide sequence ID" value="NZ_CP049933.1"/>
</dbReference>